<dbReference type="RefSeq" id="WP_208252608.1">
    <property type="nucleotide sequence ID" value="NZ_JAGEPF010000051.1"/>
</dbReference>
<sequence>MTMPGPMGYAAKPQAMGALISTLFADRLFEHGIPYLRVGLMTVYVEDRAASELADLKRRPADEAIGAALGVVAKAWDEAMTMHGMFRRTIDECQRQVRLELEELVDEHVTLVRNAAEGGPREPDARLEAEQAEAEEDERLCARLRTSGADPVPQRCGQP</sequence>
<gene>
    <name evidence="2" type="ORF">J4709_50230</name>
</gene>
<name>A0ABS3S9S3_9ACTN</name>
<evidence type="ECO:0000256" key="1">
    <source>
        <dbReference type="SAM" id="MobiDB-lite"/>
    </source>
</evidence>
<feature type="region of interest" description="Disordered" evidence="1">
    <location>
        <begin position="114"/>
        <end position="138"/>
    </location>
</feature>
<keyword evidence="3" id="KW-1185">Reference proteome</keyword>
<organism evidence="2 3">
    <name type="scientific">Actinomadura violacea</name>
    <dbReference type="NCBI Taxonomy" id="2819934"/>
    <lineage>
        <taxon>Bacteria</taxon>
        <taxon>Bacillati</taxon>
        <taxon>Actinomycetota</taxon>
        <taxon>Actinomycetes</taxon>
        <taxon>Streptosporangiales</taxon>
        <taxon>Thermomonosporaceae</taxon>
        <taxon>Actinomadura</taxon>
    </lineage>
</organism>
<protein>
    <submittedName>
        <fullName evidence="2">Uncharacterized protein</fullName>
    </submittedName>
</protein>
<evidence type="ECO:0000313" key="3">
    <source>
        <dbReference type="Proteomes" id="UP000680206"/>
    </source>
</evidence>
<dbReference type="EMBL" id="JAGEPF010000051">
    <property type="protein sequence ID" value="MBO2465764.1"/>
    <property type="molecule type" value="Genomic_DNA"/>
</dbReference>
<feature type="compositionally biased region" description="Basic and acidic residues" evidence="1">
    <location>
        <begin position="119"/>
        <end position="129"/>
    </location>
</feature>
<proteinExistence type="predicted"/>
<dbReference type="Proteomes" id="UP000680206">
    <property type="component" value="Unassembled WGS sequence"/>
</dbReference>
<evidence type="ECO:0000313" key="2">
    <source>
        <dbReference type="EMBL" id="MBO2465764.1"/>
    </source>
</evidence>
<reference evidence="2 3" key="1">
    <citation type="submission" date="2021-03" db="EMBL/GenBank/DDBJ databases">
        <title>Actinomadura violae sp. nov., isolated from lichen in Thailand.</title>
        <authorList>
            <person name="Kanchanasin P."/>
            <person name="Saeng-In P."/>
            <person name="Phongsopitanun W."/>
            <person name="Yuki M."/>
            <person name="Kudo T."/>
            <person name="Ohkuma M."/>
            <person name="Tanasupawat S."/>
        </authorList>
    </citation>
    <scope>NUCLEOTIDE SEQUENCE [LARGE SCALE GENOMIC DNA]</scope>
    <source>
        <strain evidence="2 3">LCR2-06</strain>
    </source>
</reference>
<comment type="caution">
    <text evidence="2">The sequence shown here is derived from an EMBL/GenBank/DDBJ whole genome shotgun (WGS) entry which is preliminary data.</text>
</comment>
<accession>A0ABS3S9S3</accession>